<feature type="coiled-coil region" evidence="1">
    <location>
        <begin position="308"/>
        <end position="335"/>
    </location>
</feature>
<evidence type="ECO:0000256" key="2">
    <source>
        <dbReference type="SAM" id="MobiDB-lite"/>
    </source>
</evidence>
<dbReference type="InterPro" id="IPR036638">
    <property type="entry name" value="HLH_DNA-bd_sf"/>
</dbReference>
<reference evidence="4" key="2">
    <citation type="submission" date="2023-06" db="EMBL/GenBank/DDBJ databases">
        <authorList>
            <consortium name="Lawrence Berkeley National Laboratory"/>
            <person name="Mondo S.J."/>
            <person name="Hensen N."/>
            <person name="Bonometti L."/>
            <person name="Westerberg I."/>
            <person name="Brannstrom I.O."/>
            <person name="Guillou S."/>
            <person name="Cros-Aarteil S."/>
            <person name="Calhoun S."/>
            <person name="Haridas S."/>
            <person name="Kuo A."/>
            <person name="Pangilinan J."/>
            <person name="Riley R."/>
            <person name="Labutti K."/>
            <person name="Andreopoulos B."/>
            <person name="Lipzen A."/>
            <person name="Chen C."/>
            <person name="Yanf M."/>
            <person name="Daum C."/>
            <person name="Ng V."/>
            <person name="Clum A."/>
            <person name="Steindorff A."/>
            <person name="Ohm R."/>
            <person name="Martin F."/>
            <person name="Silar P."/>
            <person name="Natvig D."/>
            <person name="Lalanne C."/>
            <person name="Gautier V."/>
            <person name="Ament-Velasquez S.L."/>
            <person name="Kruys A."/>
            <person name="Hutchinson M.I."/>
            <person name="Powell A.J."/>
            <person name="Barry K."/>
            <person name="Miller A.N."/>
            <person name="Grigoriev I.V."/>
            <person name="Debuchy R."/>
            <person name="Gladieux P."/>
            <person name="Thoren M.H."/>
            <person name="Johannesson H."/>
        </authorList>
    </citation>
    <scope>NUCLEOTIDE SEQUENCE</scope>
    <source>
        <strain evidence="4">PSN324</strain>
    </source>
</reference>
<dbReference type="PROSITE" id="PS50888">
    <property type="entry name" value="BHLH"/>
    <property type="match status" value="1"/>
</dbReference>
<evidence type="ECO:0000313" key="4">
    <source>
        <dbReference type="EMBL" id="KAK4457857.1"/>
    </source>
</evidence>
<name>A0AAV9HB69_9PEZI</name>
<feature type="compositionally biased region" description="Low complexity" evidence="2">
    <location>
        <begin position="222"/>
        <end position="234"/>
    </location>
</feature>
<dbReference type="SUPFAM" id="SSF47459">
    <property type="entry name" value="HLH, helix-loop-helix DNA-binding domain"/>
    <property type="match status" value="1"/>
</dbReference>
<feature type="compositionally biased region" description="Basic and acidic residues" evidence="2">
    <location>
        <begin position="244"/>
        <end position="254"/>
    </location>
</feature>
<feature type="region of interest" description="Disordered" evidence="2">
    <location>
        <begin position="341"/>
        <end position="361"/>
    </location>
</feature>
<dbReference type="InterPro" id="IPR011598">
    <property type="entry name" value="bHLH_dom"/>
</dbReference>
<dbReference type="SMART" id="SM00353">
    <property type="entry name" value="HLH"/>
    <property type="match status" value="1"/>
</dbReference>
<feature type="region of interest" description="Disordered" evidence="2">
    <location>
        <begin position="1"/>
        <end position="26"/>
    </location>
</feature>
<dbReference type="Pfam" id="PF00010">
    <property type="entry name" value="HLH"/>
    <property type="match status" value="1"/>
</dbReference>
<keyword evidence="1" id="KW-0175">Coiled coil</keyword>
<keyword evidence="5" id="KW-1185">Reference proteome</keyword>
<feature type="compositionally biased region" description="Polar residues" evidence="2">
    <location>
        <begin position="159"/>
        <end position="169"/>
    </location>
</feature>
<dbReference type="InterPro" id="IPR052099">
    <property type="entry name" value="Regulatory_TF_Diverse"/>
</dbReference>
<evidence type="ECO:0000256" key="1">
    <source>
        <dbReference type="SAM" id="Coils"/>
    </source>
</evidence>
<dbReference type="GO" id="GO:0046983">
    <property type="term" value="F:protein dimerization activity"/>
    <property type="evidence" value="ECO:0007669"/>
    <property type="project" value="InterPro"/>
</dbReference>
<feature type="compositionally biased region" description="Polar residues" evidence="2">
    <location>
        <begin position="1"/>
        <end position="10"/>
    </location>
</feature>
<feature type="compositionally biased region" description="Low complexity" evidence="2">
    <location>
        <begin position="344"/>
        <end position="355"/>
    </location>
</feature>
<dbReference type="EMBL" id="MU865093">
    <property type="protein sequence ID" value="KAK4457857.1"/>
    <property type="molecule type" value="Genomic_DNA"/>
</dbReference>
<dbReference type="Gene3D" id="4.10.280.10">
    <property type="entry name" value="Helix-loop-helix DNA-binding domain"/>
    <property type="match status" value="1"/>
</dbReference>
<evidence type="ECO:0000313" key="5">
    <source>
        <dbReference type="Proteomes" id="UP001321749"/>
    </source>
</evidence>
<feature type="region of interest" description="Disordered" evidence="2">
    <location>
        <begin position="159"/>
        <end position="254"/>
    </location>
</feature>
<comment type="caution">
    <text evidence="4">The sequence shown here is derived from an EMBL/GenBank/DDBJ whole genome shotgun (WGS) entry which is preliminary data.</text>
</comment>
<accession>A0AAV9HB69</accession>
<reference evidence="4" key="1">
    <citation type="journal article" date="2023" name="Mol. Phylogenet. Evol.">
        <title>Genome-scale phylogeny and comparative genomics of the fungal order Sordariales.</title>
        <authorList>
            <person name="Hensen N."/>
            <person name="Bonometti L."/>
            <person name="Westerberg I."/>
            <person name="Brannstrom I.O."/>
            <person name="Guillou S."/>
            <person name="Cros-Aarteil S."/>
            <person name="Calhoun S."/>
            <person name="Haridas S."/>
            <person name="Kuo A."/>
            <person name="Mondo S."/>
            <person name="Pangilinan J."/>
            <person name="Riley R."/>
            <person name="LaButti K."/>
            <person name="Andreopoulos B."/>
            <person name="Lipzen A."/>
            <person name="Chen C."/>
            <person name="Yan M."/>
            <person name="Daum C."/>
            <person name="Ng V."/>
            <person name="Clum A."/>
            <person name="Steindorff A."/>
            <person name="Ohm R.A."/>
            <person name="Martin F."/>
            <person name="Silar P."/>
            <person name="Natvig D.O."/>
            <person name="Lalanne C."/>
            <person name="Gautier V."/>
            <person name="Ament-Velasquez S.L."/>
            <person name="Kruys A."/>
            <person name="Hutchinson M.I."/>
            <person name="Powell A.J."/>
            <person name="Barry K."/>
            <person name="Miller A.N."/>
            <person name="Grigoriev I.V."/>
            <person name="Debuchy R."/>
            <person name="Gladieux P."/>
            <person name="Hiltunen Thoren M."/>
            <person name="Johannesson H."/>
        </authorList>
    </citation>
    <scope>NUCLEOTIDE SEQUENCE</scope>
    <source>
        <strain evidence="4">PSN324</strain>
    </source>
</reference>
<dbReference type="PANTHER" id="PTHR47336:SF4">
    <property type="entry name" value="BHLH TRANSCRIPTION FACTOR (EUROFUNG)"/>
    <property type="match status" value="1"/>
</dbReference>
<dbReference type="Proteomes" id="UP001321749">
    <property type="component" value="Unassembled WGS sequence"/>
</dbReference>
<evidence type="ECO:0000259" key="3">
    <source>
        <dbReference type="PROSITE" id="PS50888"/>
    </source>
</evidence>
<protein>
    <recommendedName>
        <fullName evidence="3">BHLH domain-containing protein</fullName>
    </recommendedName>
</protein>
<dbReference type="PANTHER" id="PTHR47336">
    <property type="entry name" value="TRANSCRIPTION FACTOR HMS1-RELATED"/>
    <property type="match status" value="1"/>
</dbReference>
<sequence>MDASTSTTGFTPGGLSPDTENNVLSPVDPAFDFLDQPNTCAGVGPNAVPPWCLSNQAYAASPYVDEVPGGYLSIARPSFSEYQHPSWPAAGDATSVTRLSTSLGALHSGPEDALISPATLWIGESNPDYCEAEIFSPISDPGMRINHMIPSPLAIVESPSAQLKRSCSPPSLPHQQPGKATARPKTGRIGKQHNIQLRTAARRPRRSSTTNRAALPPSPPDSQATATTQPSPTAEAEDEDELTPEERRARRNHNLVEKQYRNRLNAQFERLLAVLPIDQYRHCNANVTENGRITSILDDKRMSKAEVLDLAVRRIRTLEADKERMQRDRREMARRLDLMTGAVQQQQQQHQQQQQVVPLGL</sequence>
<organism evidence="4 5">
    <name type="scientific">Cladorrhinum samala</name>
    <dbReference type="NCBI Taxonomy" id="585594"/>
    <lineage>
        <taxon>Eukaryota</taxon>
        <taxon>Fungi</taxon>
        <taxon>Dikarya</taxon>
        <taxon>Ascomycota</taxon>
        <taxon>Pezizomycotina</taxon>
        <taxon>Sordariomycetes</taxon>
        <taxon>Sordariomycetidae</taxon>
        <taxon>Sordariales</taxon>
        <taxon>Podosporaceae</taxon>
        <taxon>Cladorrhinum</taxon>
    </lineage>
</organism>
<proteinExistence type="predicted"/>
<dbReference type="AlphaFoldDB" id="A0AAV9HB69"/>
<feature type="domain" description="BHLH" evidence="3">
    <location>
        <begin position="248"/>
        <end position="318"/>
    </location>
</feature>
<gene>
    <name evidence="4" type="ORF">QBC42DRAFT_278043</name>
</gene>